<dbReference type="GO" id="GO:0005634">
    <property type="term" value="C:nucleus"/>
    <property type="evidence" value="ECO:0007669"/>
    <property type="project" value="TreeGrafter"/>
</dbReference>
<evidence type="ECO:0000259" key="6">
    <source>
        <dbReference type="PROSITE" id="PS51559"/>
    </source>
</evidence>
<evidence type="ECO:0000313" key="8">
    <source>
        <dbReference type="Proteomes" id="UP001160390"/>
    </source>
</evidence>
<feature type="compositionally biased region" description="Acidic residues" evidence="5">
    <location>
        <begin position="193"/>
        <end position="204"/>
    </location>
</feature>
<dbReference type="EMBL" id="CABFNP030000612">
    <property type="protein sequence ID" value="CAI6051915.1"/>
    <property type="molecule type" value="Genomic_DNA"/>
</dbReference>
<dbReference type="PROSITE" id="PS51559">
    <property type="entry name" value="SAM_RMT2"/>
    <property type="match status" value="1"/>
</dbReference>
<dbReference type="InterPro" id="IPR026480">
    <property type="entry name" value="RMT2_dom"/>
</dbReference>
<feature type="domain" description="RMT2" evidence="6">
    <location>
        <begin position="205"/>
        <end position="451"/>
    </location>
</feature>
<dbReference type="Gene3D" id="3.40.50.150">
    <property type="entry name" value="Vaccinia Virus protein VP39"/>
    <property type="match status" value="1"/>
</dbReference>
<feature type="region of interest" description="Disordered" evidence="5">
    <location>
        <begin position="44"/>
        <end position="65"/>
    </location>
</feature>
<evidence type="ECO:0000256" key="2">
    <source>
        <dbReference type="ARBA" id="ARBA00022679"/>
    </source>
</evidence>
<dbReference type="InterPro" id="IPR029063">
    <property type="entry name" value="SAM-dependent_MTases_sf"/>
</dbReference>
<dbReference type="InterPro" id="IPR036770">
    <property type="entry name" value="Ankyrin_rpt-contain_sf"/>
</dbReference>
<feature type="compositionally biased region" description="Acidic residues" evidence="5">
    <location>
        <begin position="174"/>
        <end position="186"/>
    </location>
</feature>
<dbReference type="Proteomes" id="UP001160390">
    <property type="component" value="Unassembled WGS sequence"/>
</dbReference>
<dbReference type="Pfam" id="PF24883">
    <property type="entry name" value="NPHP3_N"/>
    <property type="match status" value="1"/>
</dbReference>
<keyword evidence="8" id="KW-1185">Reference proteome</keyword>
<evidence type="ECO:0000256" key="3">
    <source>
        <dbReference type="ARBA" id="ARBA00022691"/>
    </source>
</evidence>
<evidence type="ECO:0000256" key="4">
    <source>
        <dbReference type="ARBA" id="ARBA00022737"/>
    </source>
</evidence>
<keyword evidence="1" id="KW-0489">Methyltransferase</keyword>
<dbReference type="Gene3D" id="1.25.40.20">
    <property type="entry name" value="Ankyrin repeat-containing domain"/>
    <property type="match status" value="1"/>
</dbReference>
<dbReference type="SUPFAM" id="SSF52540">
    <property type="entry name" value="P-loop containing nucleoside triphosphate hydrolases"/>
    <property type="match status" value="1"/>
</dbReference>
<organism evidence="7 8">
    <name type="scientific">Clonostachys chloroleuca</name>
    <dbReference type="NCBI Taxonomy" id="1926264"/>
    <lineage>
        <taxon>Eukaryota</taxon>
        <taxon>Fungi</taxon>
        <taxon>Dikarya</taxon>
        <taxon>Ascomycota</taxon>
        <taxon>Pezizomycotina</taxon>
        <taxon>Sordariomycetes</taxon>
        <taxon>Hypocreomycetidae</taxon>
        <taxon>Hypocreales</taxon>
        <taxon>Bionectriaceae</taxon>
        <taxon>Clonostachys</taxon>
    </lineage>
</organism>
<name>A0AA35LSQ0_9HYPO</name>
<accession>A0AA35LSQ0</accession>
<dbReference type="Gene3D" id="3.40.50.300">
    <property type="entry name" value="P-loop containing nucleotide triphosphate hydrolases"/>
    <property type="match status" value="1"/>
</dbReference>
<dbReference type="SUPFAM" id="SSF53335">
    <property type="entry name" value="S-adenosyl-L-methionine-dependent methyltransferases"/>
    <property type="match status" value="1"/>
</dbReference>
<keyword evidence="4" id="KW-0677">Repeat</keyword>
<keyword evidence="3" id="KW-0949">S-adenosyl-L-methionine</keyword>
<proteinExistence type="predicted"/>
<dbReference type="InterPro" id="IPR051038">
    <property type="entry name" value="RMT2/GAMT_Mtase"/>
</dbReference>
<gene>
    <name evidence="7" type="ORF">CCHLO57077_00007822</name>
</gene>
<dbReference type="GO" id="GO:0005737">
    <property type="term" value="C:cytoplasm"/>
    <property type="evidence" value="ECO:0007669"/>
    <property type="project" value="TreeGrafter"/>
</dbReference>
<evidence type="ECO:0000256" key="5">
    <source>
        <dbReference type="SAM" id="MobiDB-lite"/>
    </source>
</evidence>
<reference evidence="7" key="1">
    <citation type="submission" date="2023-01" db="EMBL/GenBank/DDBJ databases">
        <authorList>
            <person name="Piombo E."/>
        </authorList>
    </citation>
    <scope>NUCLEOTIDE SEQUENCE</scope>
</reference>
<feature type="region of interest" description="Disordered" evidence="5">
    <location>
        <begin position="157"/>
        <end position="208"/>
    </location>
</feature>
<evidence type="ECO:0000256" key="1">
    <source>
        <dbReference type="ARBA" id="ARBA00022603"/>
    </source>
</evidence>
<dbReference type="PANTHER" id="PTHR32379">
    <property type="entry name" value="GUANIDINOACETATE N-METHYLTRANSFERASE"/>
    <property type="match status" value="1"/>
</dbReference>
<dbReference type="GO" id="GO:0032259">
    <property type="term" value="P:methylation"/>
    <property type="evidence" value="ECO:0007669"/>
    <property type="project" value="UniProtKB-KW"/>
</dbReference>
<dbReference type="PANTHER" id="PTHR32379:SF1">
    <property type="entry name" value="GUANIDINOACETATE N-METHYLTRANSFERASE"/>
    <property type="match status" value="1"/>
</dbReference>
<sequence length="1442" mass="163830">MAKPIDDSMPARVAEDCPENIKHILYTAWGHDLDELKQIFEARPDGNSEYDRSVANAQDPETKETPLHAAVRACGPAEKTNDSGKQEEDGVVEDGVVEEAKEIIEELFQSGAIWNTLDNNDETPGCVALRLGRKTLYKMFVSRGEITERLLSDDVGYEALPSEDGGEEAAAGATDDDDAMDVEDEAPQLVTADETELVSPEDDEKPVTSDEYLKSELTYDDGKLVDSDLNGVMMAWETDIMKRSVAALLPDAPTGKRILNIGFGMGIVDGMFAELKPSRHHIIEAHPAVLEHVAKPDSKFGPSWEKSGPEEGAYKIHAGKWQDVVLKLLEQGEVYDAIYFDTFGEDYSELRTFFSEYLLGLLDEEGRFSFFNGLGADRRICYDVYIQVVGEHGKEAGFDISWEEIDVDMSALTEAGKGEWEGVRRRYWTLDKCVTEGNKLRAAVNRSMRPILDAINTSEYSKIPEDERPLYDLALECQKCHKEMDDLLGRLAAKGNRRLQKLLSSSKAIRSEPELKKLESRLDKCRLQISAHQIQIQGKRLTEFYQVLQTQGNTGLQMLDTMQKHVSSIRADFSQLQSKMAQDNLSLILACHEEALAPIYANRIQKRLHFKETVTRYSSIDNPKEGTFSWIFDDTYNLATAEHSSSGDDTHDIIGRPGFLNEMEQIRRGHMRDKFITWLSSSDGIFHFTGIPGAGKSTMMKFIYENPATKEELQKWAGSRTLCLAKHFFWRPGSDLQHNLAGLFYSLLHEIFKSCPKLIPDAMPTYWEMVQQIPIVVDSDFEIPPIAVEDALLSLIQDQNIIKDHCFCFFIDGLDEFLGSDQQDYTSLANLLTRWVDNSNGSLKICVSSREENAFMNAFPQDQRLQLHQLTWDDISTYVRQGLQTLEACDSKDELIYKICDRAKGVFLWVILVVRDIREKIESGQTNPKEIESNLSIPEGLENLIGHTLRRLSSEKRKKLSQVVAMLRLQRQLEYERFGSGPSLTLLGFSFLDEYNSDHKFATKNAFKENKIHLDERLLRAEKQLRYCSGGFLKISEHEDEIVFIHRSIPEVVGKEEFRRLLGYVDTDEAAKTLSHLKFAQVRAGAYNGEEAGGFLAPVMTMCLKALDESIYDFLAYIHTWYNDKFPLEAPKAHRTFGLPLGPRSTLLSHGLGYVLPRSRPDDDSKLLCFNALFYAAAEGNTNFAKFIVGKNPDCLNQPWIRAQLVEILLFRHRSSIAAWNSFLDGEFLKEHPNRRLIIENLPRGFRHRALELSGSNISIWQWFLTWEFFACLAKNRSPDFTTFEWFLSHDASTNFEAKICPKEILDGNTEVYISFGNRHVSFLFPAHIISRWAARNPSLFKHQTISLREWITHFAPDNMERLLDLVNASPESDNYRFSDMHSRNAPTQNKSVLAVSEEQEPIIGPEDEGSGGMRVLDIKRGNLAAYRLQSCNHTRYVINSL</sequence>
<dbReference type="InterPro" id="IPR056884">
    <property type="entry name" value="NPHP3-like_N"/>
</dbReference>
<evidence type="ECO:0000313" key="7">
    <source>
        <dbReference type="EMBL" id="CAI6051915.1"/>
    </source>
</evidence>
<dbReference type="InterPro" id="IPR027417">
    <property type="entry name" value="P-loop_NTPase"/>
</dbReference>
<keyword evidence="2" id="KW-0808">Transferase</keyword>
<comment type="caution">
    <text evidence="7">The sequence shown here is derived from an EMBL/GenBank/DDBJ whole genome shotgun (WGS) entry which is preliminary data.</text>
</comment>
<protein>
    <recommendedName>
        <fullName evidence="6">RMT2 domain-containing protein</fullName>
    </recommendedName>
</protein>
<dbReference type="GO" id="GO:0019702">
    <property type="term" value="F:protein arginine N5-methyltransferase activity"/>
    <property type="evidence" value="ECO:0007669"/>
    <property type="project" value="TreeGrafter"/>
</dbReference>